<dbReference type="STRING" id="1137799.GZ78_15550"/>
<dbReference type="RefSeq" id="WP_034837292.1">
    <property type="nucleotide sequence ID" value="NZ_JOKH01000003.1"/>
</dbReference>
<name>A0A081NFM0_9GAMM</name>
<dbReference type="Proteomes" id="UP000028073">
    <property type="component" value="Unassembled WGS sequence"/>
</dbReference>
<organism evidence="1 2">
    <name type="scientific">Endozoicomonas numazuensis</name>
    <dbReference type="NCBI Taxonomy" id="1137799"/>
    <lineage>
        <taxon>Bacteria</taxon>
        <taxon>Pseudomonadati</taxon>
        <taxon>Pseudomonadota</taxon>
        <taxon>Gammaproteobacteria</taxon>
        <taxon>Oceanospirillales</taxon>
        <taxon>Endozoicomonadaceae</taxon>
        <taxon>Endozoicomonas</taxon>
    </lineage>
</organism>
<proteinExistence type="predicted"/>
<reference evidence="1 2" key="1">
    <citation type="submission" date="2014-06" db="EMBL/GenBank/DDBJ databases">
        <title>Whole Genome Sequences of Three Symbiotic Endozoicomonas Bacteria.</title>
        <authorList>
            <person name="Neave M.J."/>
            <person name="Apprill A."/>
            <person name="Voolstra C.R."/>
        </authorList>
    </citation>
    <scope>NUCLEOTIDE SEQUENCE [LARGE SCALE GENOMIC DNA]</scope>
    <source>
        <strain evidence="1 2">DSM 25634</strain>
    </source>
</reference>
<dbReference type="OrthoDB" id="9838278at2"/>
<dbReference type="EMBL" id="JOKH01000003">
    <property type="protein sequence ID" value="KEQ17243.1"/>
    <property type="molecule type" value="Genomic_DNA"/>
</dbReference>
<protein>
    <submittedName>
        <fullName evidence="1">Uncharacterized protein</fullName>
    </submittedName>
</protein>
<dbReference type="AlphaFoldDB" id="A0A081NFM0"/>
<evidence type="ECO:0000313" key="1">
    <source>
        <dbReference type="EMBL" id="KEQ17243.1"/>
    </source>
</evidence>
<sequence>MRVGLFVVLTLLGFSNVYARDEAIRVVELPEGVYEEYENGSLWWEKASSNAVIDYHRSTVSTWFCSLTSLFPILMVINTVSQHSPHSAPMARLLFAGLAFTDFAFLCSDGVALVQSSRQLQPVFHTLPFQDRKRAPLLIQVIVGVLPFNMQYRIHSLWQTGISDSDYGDDEYLDLAKVLSRNGQYLRLSGFDIEDEESESATSRLLERTLKMEVHQVGGNDTTQVLFEEASPRRWIEPYLLNLSELEDSDELYQATISPEWMAHIAQWLSAHPDVAVENEVIRVEMGSLSSETFDDEFDDRFTLVKGKEGCLSLDMDGMQWNLPKEGILFSSDGCFSLGHSSANVSLPGSHVAQNERDSRYYLYKDKALKQFMVTAFNGVMGKALEYGISKLFGNNRQPVFKHTTEVFARDNKQLVLKRNIKAYQRDLDQQIVKSQTGQFSYIVPERKSSNSL</sequence>
<comment type="caution">
    <text evidence="1">The sequence shown here is derived from an EMBL/GenBank/DDBJ whole genome shotgun (WGS) entry which is preliminary data.</text>
</comment>
<gene>
    <name evidence="1" type="ORF">GZ78_15550</name>
</gene>
<keyword evidence="2" id="KW-1185">Reference proteome</keyword>
<accession>A0A081NFM0</accession>
<evidence type="ECO:0000313" key="2">
    <source>
        <dbReference type="Proteomes" id="UP000028073"/>
    </source>
</evidence>